<dbReference type="Proteomes" id="UP000352698">
    <property type="component" value="Unassembled WGS sequence"/>
</dbReference>
<dbReference type="AlphaFoldDB" id="A0A7Z9AVN9"/>
<dbReference type="Pfam" id="PF02880">
    <property type="entry name" value="PGM_PMM_III"/>
    <property type="match status" value="1"/>
</dbReference>
<dbReference type="GO" id="GO:0004615">
    <property type="term" value="F:phosphomannomutase activity"/>
    <property type="evidence" value="ECO:0007669"/>
    <property type="project" value="TreeGrafter"/>
</dbReference>
<feature type="domain" description="Alpha-D-phosphohexomutase alpha/beta/alpha" evidence="5">
    <location>
        <begin position="167"/>
        <end position="276"/>
    </location>
</feature>
<evidence type="ECO:0000256" key="1">
    <source>
        <dbReference type="ARBA" id="ARBA00001946"/>
    </source>
</evidence>
<dbReference type="EC" id="5.4.2.2" evidence="7"/>
<evidence type="ECO:0000256" key="3">
    <source>
        <dbReference type="ARBA" id="ARBA00022553"/>
    </source>
</evidence>
<dbReference type="EMBL" id="CABEEP010000001">
    <property type="protein sequence ID" value="VTQ68230.1"/>
    <property type="molecule type" value="Genomic_DNA"/>
</dbReference>
<keyword evidence="7" id="KW-0413">Isomerase</keyword>
<dbReference type="GO" id="GO:0004614">
    <property type="term" value="F:phosphoglucomutase activity"/>
    <property type="evidence" value="ECO:0007669"/>
    <property type="project" value="UniProtKB-EC"/>
</dbReference>
<dbReference type="InterPro" id="IPR005841">
    <property type="entry name" value="Alpha-D-phosphohexomutase_SF"/>
</dbReference>
<feature type="domain" description="Alpha-D-phosphohexomutase alpha/beta/alpha" evidence="4">
    <location>
        <begin position="8"/>
        <end position="146"/>
    </location>
</feature>
<evidence type="ECO:0000313" key="7">
    <source>
        <dbReference type="EMBL" id="VTQ68230.1"/>
    </source>
</evidence>
<dbReference type="Pfam" id="PF02879">
    <property type="entry name" value="PGM_PMM_II"/>
    <property type="match status" value="1"/>
</dbReference>
<dbReference type="GO" id="GO:0005975">
    <property type="term" value="P:carbohydrate metabolic process"/>
    <property type="evidence" value="ECO:0007669"/>
    <property type="project" value="InterPro"/>
</dbReference>
<comment type="cofactor">
    <cofactor evidence="1">
        <name>Mg(2+)</name>
        <dbReference type="ChEBI" id="CHEBI:18420"/>
    </cofactor>
</comment>
<feature type="domain" description="Alpha-D-phosphohexomutase alpha/beta/alpha" evidence="6">
    <location>
        <begin position="282"/>
        <end position="395"/>
    </location>
</feature>
<dbReference type="Gene3D" id="3.40.120.10">
    <property type="entry name" value="Alpha-D-Glucose-1,6-Bisphosphate, subunit A, domain 3"/>
    <property type="match status" value="3"/>
</dbReference>
<dbReference type="PANTHER" id="PTHR42946:SF1">
    <property type="entry name" value="PHOSPHOGLUCOMUTASE (ALPHA-D-GLUCOSE-1,6-BISPHOSPHATE-DEPENDENT)"/>
    <property type="match status" value="1"/>
</dbReference>
<gene>
    <name evidence="7" type="primary">algC</name>
    <name evidence="7" type="ORF">NCTC12204_02306</name>
</gene>
<organism evidence="7 8">
    <name type="scientific">Enterococcus hirae</name>
    <dbReference type="NCBI Taxonomy" id="1354"/>
    <lineage>
        <taxon>Bacteria</taxon>
        <taxon>Bacillati</taxon>
        <taxon>Bacillota</taxon>
        <taxon>Bacilli</taxon>
        <taxon>Lactobacillales</taxon>
        <taxon>Enterococcaceae</taxon>
        <taxon>Enterococcus</taxon>
    </lineage>
</organism>
<evidence type="ECO:0000259" key="6">
    <source>
        <dbReference type="Pfam" id="PF02880"/>
    </source>
</evidence>
<dbReference type="Gene3D" id="3.30.310.50">
    <property type="entry name" value="Alpha-D-phosphohexomutase, C-terminal domain"/>
    <property type="match status" value="1"/>
</dbReference>
<dbReference type="RefSeq" id="WP_010737120.1">
    <property type="nucleotide sequence ID" value="NZ_AP027299.1"/>
</dbReference>
<reference evidence="7 8" key="1">
    <citation type="submission" date="2019-05" db="EMBL/GenBank/DDBJ databases">
        <authorList>
            <consortium name="Pathogen Informatics"/>
        </authorList>
    </citation>
    <scope>NUCLEOTIDE SEQUENCE [LARGE SCALE GENOMIC DNA]</scope>
    <source>
        <strain evidence="7 8">NCTC12204</strain>
    </source>
</reference>
<keyword evidence="3" id="KW-0597">Phosphoprotein</keyword>
<evidence type="ECO:0000256" key="2">
    <source>
        <dbReference type="ARBA" id="ARBA00010231"/>
    </source>
</evidence>
<dbReference type="InterPro" id="IPR005846">
    <property type="entry name" value="A-D-PHexomutase_a/b/a-III"/>
</dbReference>
<comment type="similarity">
    <text evidence="2">Belongs to the phosphohexose mutase family.</text>
</comment>
<dbReference type="InterPro" id="IPR016055">
    <property type="entry name" value="A-D-PHexomutase_a/b/a-I/II/III"/>
</dbReference>
<dbReference type="SUPFAM" id="SSF53738">
    <property type="entry name" value="Phosphoglucomutase, first 3 domains"/>
    <property type="match status" value="3"/>
</dbReference>
<dbReference type="InterPro" id="IPR005845">
    <property type="entry name" value="A-D-PHexomutase_a/b/a-II"/>
</dbReference>
<accession>A0A7Z9AVN9</accession>
<dbReference type="PANTHER" id="PTHR42946">
    <property type="entry name" value="PHOSPHOHEXOSE MUTASE"/>
    <property type="match status" value="1"/>
</dbReference>
<dbReference type="FunFam" id="3.40.120.10:FF:000010">
    <property type="entry name" value="phosphomannomutase/phosphoglucomutase isoform X1"/>
    <property type="match status" value="1"/>
</dbReference>
<comment type="caution">
    <text evidence="7">The sequence shown here is derived from an EMBL/GenBank/DDBJ whole genome shotgun (WGS) entry which is preliminary data.</text>
</comment>
<protein>
    <submittedName>
        <fullName evidence="7">Phosphoglucomutase/phosphomannomutase family protein</fullName>
        <ecNumber evidence="7">5.4.2.2</ecNumber>
    </submittedName>
</protein>
<proteinExistence type="inferred from homology"/>
<evidence type="ECO:0000259" key="5">
    <source>
        <dbReference type="Pfam" id="PF02879"/>
    </source>
</evidence>
<dbReference type="InterPro" id="IPR005844">
    <property type="entry name" value="A-D-PHexomutase_a/b/a-I"/>
</dbReference>
<dbReference type="PRINTS" id="PR00509">
    <property type="entry name" value="PGMPMM"/>
</dbReference>
<sequence>MSLLKALQNGSDIRGIAMTTETHSANLTPAEIQKISCGLVNWLKRDHPRKYQEGKLTVGVGRDSRISGPTLEKALIDGLIEQGINVLDFELATTPAMFMATQFSQFQCDASVMLTASHLPFYFNGMKFFTANGGAEKEDIAFILSETTPNKTNHKGTVQKADLLTPYAEDLVQKIKNGIRKKGMSDTKPLAGWRIIVDAGNGSGGFFAEKVLQRLGADTTGSQFLDPDGHFPNHIPNPDNAEAMASIKQAVLENQADLGVIFDTDVDRSAVVSASGQVINRNNLIALLSTIVLKEYPGATIVTNSPTSNHLETFIEEKGGRQDRYISGYRNVINRAIACNKEGIDVPLAIETSGHAAFKENYFLDDGAYVIAKILMLLPELKQTEQTLEEIIHDLKQPQEVQEIRLRLSGEDPKKQGATIIQGLANELNEEGLVFHPENEEGIRYDLKEPYGNGWFLLRASLHEPLLVLQIENDEVGKNQHVLQLLAEHLKKYSNVEPLIVDTKEAKGNEK</sequence>
<dbReference type="InterPro" id="IPR050060">
    <property type="entry name" value="Phosphoglucosamine_mutase"/>
</dbReference>
<evidence type="ECO:0000313" key="8">
    <source>
        <dbReference type="Proteomes" id="UP000352698"/>
    </source>
</evidence>
<name>A0A7Z9AVN9_ENTHR</name>
<dbReference type="Pfam" id="PF02878">
    <property type="entry name" value="PGM_PMM_I"/>
    <property type="match status" value="1"/>
</dbReference>
<dbReference type="CDD" id="cd03089">
    <property type="entry name" value="PMM_PGM"/>
    <property type="match status" value="1"/>
</dbReference>
<evidence type="ECO:0000259" key="4">
    <source>
        <dbReference type="Pfam" id="PF02878"/>
    </source>
</evidence>